<gene>
    <name evidence="11" type="primary">LOC114444289</name>
</gene>
<evidence type="ECO:0000256" key="1">
    <source>
        <dbReference type="ARBA" id="ARBA00022670"/>
    </source>
</evidence>
<reference evidence="11" key="1">
    <citation type="submission" date="2025-08" db="UniProtKB">
        <authorList>
            <consortium name="RefSeq"/>
        </authorList>
    </citation>
    <scope>IDENTIFICATION</scope>
</reference>
<dbReference type="RefSeq" id="XP_028274526.1">
    <property type="nucleotide sequence ID" value="XM_028418725.1"/>
</dbReference>
<dbReference type="FunFam" id="2.40.10.10:FF:000003">
    <property type="entry name" value="Transmembrane serine protease 3"/>
    <property type="match status" value="1"/>
</dbReference>
<dbReference type="GO" id="GO:0004252">
    <property type="term" value="F:serine-type endopeptidase activity"/>
    <property type="evidence" value="ECO:0007669"/>
    <property type="project" value="InterPro"/>
</dbReference>
<evidence type="ECO:0000256" key="5">
    <source>
        <dbReference type="PROSITE-ProRule" id="PRU00124"/>
    </source>
</evidence>
<dbReference type="Proteomes" id="UP000515145">
    <property type="component" value="Chromosome 13"/>
</dbReference>
<proteinExistence type="predicted"/>
<protein>
    <submittedName>
        <fullName evidence="11">Transmembrane protease serine 2-like isoform X1</fullName>
    </submittedName>
</protein>
<evidence type="ECO:0000256" key="4">
    <source>
        <dbReference type="ARBA" id="ARBA00023157"/>
    </source>
</evidence>
<dbReference type="InterPro" id="IPR036055">
    <property type="entry name" value="LDL_receptor-like_sf"/>
</dbReference>
<organism evidence="10 11">
    <name type="scientific">Parambassis ranga</name>
    <name type="common">Indian glassy fish</name>
    <dbReference type="NCBI Taxonomy" id="210632"/>
    <lineage>
        <taxon>Eukaryota</taxon>
        <taxon>Metazoa</taxon>
        <taxon>Chordata</taxon>
        <taxon>Craniata</taxon>
        <taxon>Vertebrata</taxon>
        <taxon>Euteleostomi</taxon>
        <taxon>Actinopterygii</taxon>
        <taxon>Neopterygii</taxon>
        <taxon>Teleostei</taxon>
        <taxon>Neoteleostei</taxon>
        <taxon>Acanthomorphata</taxon>
        <taxon>Ovalentaria</taxon>
        <taxon>Ambassidae</taxon>
        <taxon>Parambassis</taxon>
    </lineage>
</organism>
<dbReference type="Gene3D" id="4.10.400.10">
    <property type="entry name" value="Low-density Lipoprotein Receptor"/>
    <property type="match status" value="1"/>
</dbReference>
<dbReference type="InterPro" id="IPR002172">
    <property type="entry name" value="LDrepeatLR_classA_rpt"/>
</dbReference>
<dbReference type="PROSITE" id="PS50068">
    <property type="entry name" value="LDLRA_2"/>
    <property type="match status" value="1"/>
</dbReference>
<dbReference type="SUPFAM" id="SSF56487">
    <property type="entry name" value="SRCR-like"/>
    <property type="match status" value="1"/>
</dbReference>
<dbReference type="InterPro" id="IPR001254">
    <property type="entry name" value="Trypsin_dom"/>
</dbReference>
<dbReference type="Pfam" id="PF15494">
    <property type="entry name" value="SRCR_2"/>
    <property type="match status" value="1"/>
</dbReference>
<dbReference type="SMART" id="SM00192">
    <property type="entry name" value="LDLa"/>
    <property type="match status" value="1"/>
</dbReference>
<dbReference type="InterPro" id="IPR036772">
    <property type="entry name" value="SRCR-like_dom_sf"/>
</dbReference>
<keyword evidence="7" id="KW-0812">Transmembrane</keyword>
<feature type="domain" description="SRCR" evidence="9">
    <location>
        <begin position="150"/>
        <end position="185"/>
    </location>
</feature>
<keyword evidence="7" id="KW-1133">Transmembrane helix</keyword>
<dbReference type="OrthoDB" id="6380398at2759"/>
<evidence type="ECO:0000259" key="8">
    <source>
        <dbReference type="PROSITE" id="PS50240"/>
    </source>
</evidence>
<keyword evidence="10" id="KW-1185">Reference proteome</keyword>
<sequence length="530" mass="58285">MILTLYYRNLMIQQKMIKKMISQYLNSIGPSFIHEEDDKKELPPPSCSDVKPQYVHHLALQPPPEVSHSIPKHEDVKQRCVKFTVACLLLLLLVVGILLVYYFSSTCVHGMQCGDGSCVWETQWCDGVTDCPAGQDEDNCVRLHGSGFLLQIYSTQSKDWRTVCSHGWTDQQGSTSCQSIGYSRGTYFKSGQQQTDSDGRFLIVKSDFNPQVSILQQLHTSNMCPNNSVVTLHCTDCGHGVNSSKASRAQQASVGSWPWHVSLQVVGSHRCGGALISPYWIVTAAHCVNGVSSPADWAVYAGIVDPSSTLFSPAYSVSGIIVHEGFNSLTRSDDIALLRLSKPLDIKASSNIGPVCLPNVGLNVTVPENGWITQFGHQVNGGSGSSYLMEAQVSLIDAAECNHSTAYIGRISQDMFCATETDAGARLCYTDSGGPLVSLMDGLWWLVGDNILGGHCTGKNKPGVYGNITQSLGWIYQQMKVKTTNFIHFRPSSALSRMFESQQGLDKSRDFKMLWERLILFVQLFDKSKG</sequence>
<name>A0A6P7JFE1_9TELE</name>
<evidence type="ECO:0000256" key="2">
    <source>
        <dbReference type="ARBA" id="ARBA00022801"/>
    </source>
</evidence>
<dbReference type="InterPro" id="IPR009003">
    <property type="entry name" value="Peptidase_S1_PA"/>
</dbReference>
<dbReference type="Gene3D" id="2.40.10.10">
    <property type="entry name" value="Trypsin-like serine proteases"/>
    <property type="match status" value="2"/>
</dbReference>
<dbReference type="PROSITE" id="PS01209">
    <property type="entry name" value="LDLRA_1"/>
    <property type="match status" value="1"/>
</dbReference>
<evidence type="ECO:0000256" key="3">
    <source>
        <dbReference type="ARBA" id="ARBA00022825"/>
    </source>
</evidence>
<evidence type="ECO:0000313" key="10">
    <source>
        <dbReference type="Proteomes" id="UP000515145"/>
    </source>
</evidence>
<dbReference type="CDD" id="cd00112">
    <property type="entry name" value="LDLa"/>
    <property type="match status" value="1"/>
</dbReference>
<feature type="disulfide bond" evidence="5">
    <location>
        <begin position="125"/>
        <end position="140"/>
    </location>
</feature>
<keyword evidence="1" id="KW-0645">Protease</keyword>
<dbReference type="InterPro" id="IPR001314">
    <property type="entry name" value="Peptidase_S1A"/>
</dbReference>
<dbReference type="PROSITE" id="PS00134">
    <property type="entry name" value="TRYPSIN_HIS"/>
    <property type="match status" value="1"/>
</dbReference>
<dbReference type="PANTHER" id="PTHR24252">
    <property type="entry name" value="ACROSIN-RELATED"/>
    <property type="match status" value="1"/>
</dbReference>
<dbReference type="GO" id="GO:0006508">
    <property type="term" value="P:proteolysis"/>
    <property type="evidence" value="ECO:0007669"/>
    <property type="project" value="UniProtKB-KW"/>
</dbReference>
<dbReference type="Gene3D" id="3.10.250.10">
    <property type="entry name" value="SRCR-like domain"/>
    <property type="match status" value="1"/>
</dbReference>
<dbReference type="SMART" id="SM00020">
    <property type="entry name" value="Tryp_SPc"/>
    <property type="match status" value="1"/>
</dbReference>
<dbReference type="AlphaFoldDB" id="A0A6P7JFE1"/>
<dbReference type="SUPFAM" id="SSF50494">
    <property type="entry name" value="Trypsin-like serine proteases"/>
    <property type="match status" value="1"/>
</dbReference>
<dbReference type="CDD" id="cd00190">
    <property type="entry name" value="Tryp_SPc"/>
    <property type="match status" value="1"/>
</dbReference>
<accession>A0A6P7JFE1</accession>
<evidence type="ECO:0000256" key="6">
    <source>
        <dbReference type="PROSITE-ProRule" id="PRU00196"/>
    </source>
</evidence>
<dbReference type="InterPro" id="IPR023415">
    <property type="entry name" value="LDLR_class-A_CS"/>
</dbReference>
<feature type="domain" description="Peptidase S1" evidence="8">
    <location>
        <begin position="241"/>
        <end position="480"/>
    </location>
</feature>
<dbReference type="Pfam" id="PF00089">
    <property type="entry name" value="Trypsin"/>
    <property type="match status" value="1"/>
</dbReference>
<dbReference type="InParanoid" id="A0A6P7JFE1"/>
<evidence type="ECO:0000256" key="7">
    <source>
        <dbReference type="SAM" id="Phobius"/>
    </source>
</evidence>
<dbReference type="SMART" id="SM00202">
    <property type="entry name" value="SR"/>
    <property type="match status" value="1"/>
</dbReference>
<dbReference type="GO" id="GO:0016020">
    <property type="term" value="C:membrane"/>
    <property type="evidence" value="ECO:0007669"/>
    <property type="project" value="InterPro"/>
</dbReference>
<evidence type="ECO:0000313" key="11">
    <source>
        <dbReference type="RefSeq" id="XP_028274526.1"/>
    </source>
</evidence>
<dbReference type="InterPro" id="IPR043504">
    <property type="entry name" value="Peptidase_S1_PA_chymotrypsin"/>
</dbReference>
<keyword evidence="3" id="KW-0720">Serine protease</keyword>
<dbReference type="InterPro" id="IPR001190">
    <property type="entry name" value="SRCR"/>
</dbReference>
<dbReference type="GeneID" id="114444289"/>
<dbReference type="PROSITE" id="PS50287">
    <property type="entry name" value="SRCR_2"/>
    <property type="match status" value="1"/>
</dbReference>
<feature type="disulfide bond" evidence="5">
    <location>
        <begin position="113"/>
        <end position="131"/>
    </location>
</feature>
<dbReference type="SUPFAM" id="SSF57424">
    <property type="entry name" value="LDL receptor-like module"/>
    <property type="match status" value="1"/>
</dbReference>
<keyword evidence="4 5" id="KW-1015">Disulfide bond</keyword>
<keyword evidence="2" id="KW-0378">Hydrolase</keyword>
<dbReference type="PROSITE" id="PS50240">
    <property type="entry name" value="TRYPSIN_DOM"/>
    <property type="match status" value="1"/>
</dbReference>
<keyword evidence="7" id="KW-0472">Membrane</keyword>
<feature type="transmembrane region" description="Helical" evidence="7">
    <location>
        <begin position="80"/>
        <end position="103"/>
    </location>
</feature>
<comment type="caution">
    <text evidence="6">Lacks conserved residue(s) required for the propagation of feature annotation.</text>
</comment>
<dbReference type="PRINTS" id="PR00722">
    <property type="entry name" value="CHYMOTRYPSIN"/>
</dbReference>
<dbReference type="PANTHER" id="PTHR24252:SF30">
    <property type="entry name" value="TRANSMEMBRANE SERINE PROTEASE 2"/>
    <property type="match status" value="1"/>
</dbReference>
<dbReference type="InterPro" id="IPR018114">
    <property type="entry name" value="TRYPSIN_HIS"/>
</dbReference>
<evidence type="ECO:0000259" key="9">
    <source>
        <dbReference type="PROSITE" id="PS50287"/>
    </source>
</evidence>